<dbReference type="STRING" id="574566.I0YTE4"/>
<dbReference type="Proteomes" id="UP000007264">
    <property type="component" value="Unassembled WGS sequence"/>
</dbReference>
<evidence type="ECO:0000256" key="1">
    <source>
        <dbReference type="ARBA" id="ARBA00022679"/>
    </source>
</evidence>
<dbReference type="InterPro" id="IPR052562">
    <property type="entry name" value="Ketohexokinase-related"/>
</dbReference>
<dbReference type="GO" id="GO:0016301">
    <property type="term" value="F:kinase activity"/>
    <property type="evidence" value="ECO:0007669"/>
    <property type="project" value="UniProtKB-KW"/>
</dbReference>
<evidence type="ECO:0000313" key="5">
    <source>
        <dbReference type="Proteomes" id="UP000007264"/>
    </source>
</evidence>
<dbReference type="SUPFAM" id="SSF53613">
    <property type="entry name" value="Ribokinase-like"/>
    <property type="match status" value="1"/>
</dbReference>
<dbReference type="InterPro" id="IPR011611">
    <property type="entry name" value="PfkB_dom"/>
</dbReference>
<accession>I0YTE4</accession>
<dbReference type="RefSeq" id="XP_005646207.1">
    <property type="nucleotide sequence ID" value="XM_005646150.1"/>
</dbReference>
<dbReference type="eggNOG" id="KOG2947">
    <property type="taxonomic scope" value="Eukaryota"/>
</dbReference>
<organism evidence="4 5">
    <name type="scientific">Coccomyxa subellipsoidea (strain C-169)</name>
    <name type="common">Green microalga</name>
    <dbReference type="NCBI Taxonomy" id="574566"/>
    <lineage>
        <taxon>Eukaryota</taxon>
        <taxon>Viridiplantae</taxon>
        <taxon>Chlorophyta</taxon>
        <taxon>core chlorophytes</taxon>
        <taxon>Trebouxiophyceae</taxon>
        <taxon>Trebouxiophyceae incertae sedis</taxon>
        <taxon>Coccomyxaceae</taxon>
        <taxon>Coccomyxa</taxon>
        <taxon>Coccomyxa subellipsoidea</taxon>
    </lineage>
</organism>
<dbReference type="OrthoDB" id="204058at2759"/>
<dbReference type="AlphaFoldDB" id="I0YTE4"/>
<comment type="caution">
    <text evidence="4">The sequence shown here is derived from an EMBL/GenBank/DDBJ whole genome shotgun (WGS) entry which is preliminary data.</text>
</comment>
<evidence type="ECO:0000256" key="2">
    <source>
        <dbReference type="ARBA" id="ARBA00022777"/>
    </source>
</evidence>
<keyword evidence="5" id="KW-1185">Reference proteome</keyword>
<dbReference type="InterPro" id="IPR029056">
    <property type="entry name" value="Ribokinase-like"/>
</dbReference>
<sequence>AFPGSTDLARVDLLQTQGGGNCANALTAAARLGLKPVLITKIGDDAVGDGIISELENDDVNTKFVLRAKGQPSPFTYIIVDREGGTRTCIHTPAAPMRVEDVSPNLIEESLHGAALVYFDGRLAEAALQVAKAAKGAGIPVLVEAERLRPGLNELLAHADYVVTSARFPQAWTGEAGLGDALLSTFYCLPHIRWMVTTLGSKGSVFLERANVLQDEDATRTAKLEDVLKYNKANNLKEYSEGPVARVVVASAAVLPKDAIMDTTGAGDAFIGTLLYAICNSMPPEQSLQLAAVVAATKCTAFGARGGLPMRSSLSENLFA</sequence>
<keyword evidence="1" id="KW-0808">Transferase</keyword>
<dbReference type="PANTHER" id="PTHR42774">
    <property type="entry name" value="PHOSPHOTRANSFERASE SYSTEM TRANSPORT PROTEIN"/>
    <property type="match status" value="1"/>
</dbReference>
<proteinExistence type="predicted"/>
<dbReference type="Gene3D" id="3.40.1190.20">
    <property type="match status" value="1"/>
</dbReference>
<gene>
    <name evidence="4" type="ORF">COCSUDRAFT_17448</name>
</gene>
<dbReference type="GeneID" id="17039647"/>
<evidence type="ECO:0000313" key="4">
    <source>
        <dbReference type="EMBL" id="EIE21663.1"/>
    </source>
</evidence>
<reference evidence="4 5" key="1">
    <citation type="journal article" date="2012" name="Genome Biol.">
        <title>The genome of the polar eukaryotic microalga coccomyxa subellipsoidea reveals traits of cold adaptation.</title>
        <authorList>
            <person name="Blanc G."/>
            <person name="Agarkova I."/>
            <person name="Grimwood J."/>
            <person name="Kuo A."/>
            <person name="Brueggeman A."/>
            <person name="Dunigan D."/>
            <person name="Gurnon J."/>
            <person name="Ladunga I."/>
            <person name="Lindquist E."/>
            <person name="Lucas S."/>
            <person name="Pangilinan J."/>
            <person name="Proschold T."/>
            <person name="Salamov A."/>
            <person name="Schmutz J."/>
            <person name="Weeks D."/>
            <person name="Yamada T."/>
            <person name="Claverie J.M."/>
            <person name="Grigoriev I."/>
            <person name="Van Etten J."/>
            <person name="Lomsadze A."/>
            <person name="Borodovsky M."/>
        </authorList>
    </citation>
    <scope>NUCLEOTIDE SEQUENCE [LARGE SCALE GENOMIC DNA]</scope>
    <source>
        <strain evidence="4 5">C-169</strain>
    </source>
</reference>
<name>I0YTE4_COCSC</name>
<dbReference type="KEGG" id="csl:COCSUDRAFT_17448"/>
<feature type="domain" description="Carbohydrate kinase PfkB" evidence="3">
    <location>
        <begin position="255"/>
        <end position="309"/>
    </location>
</feature>
<protein>
    <submittedName>
        <fullName evidence="4">PfkB-type carbohydrate kinase</fullName>
    </submittedName>
</protein>
<feature type="domain" description="Carbohydrate kinase PfkB" evidence="3">
    <location>
        <begin position="10"/>
        <end position="212"/>
    </location>
</feature>
<dbReference type="EMBL" id="AGSI01000012">
    <property type="protein sequence ID" value="EIE21663.1"/>
    <property type="molecule type" value="Genomic_DNA"/>
</dbReference>
<dbReference type="Pfam" id="PF00294">
    <property type="entry name" value="PfkB"/>
    <property type="match status" value="2"/>
</dbReference>
<dbReference type="PANTHER" id="PTHR42774:SF3">
    <property type="entry name" value="KETOHEXOKINASE"/>
    <property type="match status" value="1"/>
</dbReference>
<feature type="non-terminal residue" evidence="4">
    <location>
        <position position="1"/>
    </location>
</feature>
<dbReference type="PRINTS" id="PR00990">
    <property type="entry name" value="RIBOKINASE"/>
</dbReference>
<keyword evidence="2 4" id="KW-0418">Kinase</keyword>
<evidence type="ECO:0000259" key="3">
    <source>
        <dbReference type="Pfam" id="PF00294"/>
    </source>
</evidence>
<dbReference type="InterPro" id="IPR002139">
    <property type="entry name" value="Ribo/fructo_kinase"/>
</dbReference>